<feature type="region of interest" description="Disordered" evidence="4">
    <location>
        <begin position="813"/>
        <end position="836"/>
    </location>
</feature>
<evidence type="ECO:0000256" key="3">
    <source>
        <dbReference type="ARBA" id="ARBA00061308"/>
    </source>
</evidence>
<reference evidence="5 6" key="1">
    <citation type="submission" date="2023-09" db="EMBL/GenBank/DDBJ databases">
        <title>Genomes of two closely related lineages of the louse Polyplax serrata with different host specificities.</title>
        <authorList>
            <person name="Martinu J."/>
            <person name="Tarabai H."/>
            <person name="Stefka J."/>
            <person name="Hypsa V."/>
        </authorList>
    </citation>
    <scope>NUCLEOTIDE SEQUENCE [LARGE SCALE GENOMIC DNA]</scope>
    <source>
        <strain evidence="5">98ZLc_SE</strain>
    </source>
</reference>
<evidence type="ECO:0000313" key="5">
    <source>
        <dbReference type="EMBL" id="KAK6624165.1"/>
    </source>
</evidence>
<keyword evidence="6" id="KW-1185">Reference proteome</keyword>
<sequence length="927" mass="106321">MDDHSESNLSKNYLTVLKKITASESKDLDNSYLEKLLSNLRIEYDETTNKYFTTPEVTLWLSDTLKFWKTQTPSAPVAAFVCQFIGILSKKEDRFKWVQSTLDDLCNPLFPIMHSNVPLKVAFLKFLNDAATHKAGCQWINSTEHWRIVIKWCLTDNNFYVDQEGLNLLKKLIKQASDDGRMTKEIFQEITNPLAAVITTNGTNENMYSTISSALHLVQEVLKIHITAQKDSFILELSKMFHIEKVVKFILENCPNERTLESAACVYVLNSLLKYHDKKELLSIDHIPSEVLDLFIILLGQNQINCLLKVSKFCQLLWSDMRKHFNCESRTVLHFIIFQLIPSLCFKGPPESKIFDSLLQKLFNLTSQSTQKFSYSFRDKIRKREELKNWSLKAINCVTSHFDCLTQDEAVVIFQCLAHTLHLFLPEINSDQEMNYCESSKHKSEINLCEEHVPLLSAVLNSLSTLIEKFKINWVESLESLCLVKITCELLKNTDLPCIVVVQILLLVKLAIINNMSVDLAFLLNDTENSSLKCLLPLLYKHMHNPSWEIRDSCIEVITTITGLAESKYPSFQLSLLERDFCHLMYDIMNDDSESYVRASAIRCLAAMIKIEKLSASIGDLDLTTKIIHLLKVESEGIVRREAVLLLKQVYLNSNLRPDLCESFYEIMTFTATCDLHWEVKVNSLLFWQAVIQRIFADQGMIDGSFPKVTFSKENKKIVTLTNDEIKLRLSKALTQLSRIGCLHVILSALYDECDFQVVEKSVEILIDFLAVLKRYGIIKASGDQPSNRALPTKRKHTDFQSPEMSKSVCKVVGDDDDGSEMKTPGDEESRKTSESDAVIEEIVNEMDINLLVSVQRSKEKDSQEEKKLVLQEVKPEIFLMQMQDFECDKFLEDKKKWLTNSNDLKSLINDIILVKSGSETNLMDCY</sequence>
<protein>
    <recommendedName>
        <fullName evidence="7">BRCA1-associated ATM activator 1</fullName>
    </recommendedName>
</protein>
<organism evidence="5 6">
    <name type="scientific">Polyplax serrata</name>
    <name type="common">Common mouse louse</name>
    <dbReference type="NCBI Taxonomy" id="468196"/>
    <lineage>
        <taxon>Eukaryota</taxon>
        <taxon>Metazoa</taxon>
        <taxon>Ecdysozoa</taxon>
        <taxon>Arthropoda</taxon>
        <taxon>Hexapoda</taxon>
        <taxon>Insecta</taxon>
        <taxon>Pterygota</taxon>
        <taxon>Neoptera</taxon>
        <taxon>Paraneoptera</taxon>
        <taxon>Psocodea</taxon>
        <taxon>Troctomorpha</taxon>
        <taxon>Phthiraptera</taxon>
        <taxon>Anoplura</taxon>
        <taxon>Polyplacidae</taxon>
        <taxon>Polyplax</taxon>
    </lineage>
</organism>
<dbReference type="InterPro" id="IPR011989">
    <property type="entry name" value="ARM-like"/>
</dbReference>
<evidence type="ECO:0000256" key="4">
    <source>
        <dbReference type="SAM" id="MobiDB-lite"/>
    </source>
</evidence>
<name>A0ABR1ANU8_POLSC</name>
<dbReference type="Proteomes" id="UP001359485">
    <property type="component" value="Unassembled WGS sequence"/>
</dbReference>
<keyword evidence="2" id="KW-0963">Cytoplasm</keyword>
<accession>A0ABR1ANU8</accession>
<evidence type="ECO:0000313" key="6">
    <source>
        <dbReference type="Proteomes" id="UP001359485"/>
    </source>
</evidence>
<dbReference type="EMBL" id="JAWJWF010000046">
    <property type="protein sequence ID" value="KAK6624165.1"/>
    <property type="molecule type" value="Genomic_DNA"/>
</dbReference>
<dbReference type="SUPFAM" id="SSF48371">
    <property type="entry name" value="ARM repeat"/>
    <property type="match status" value="2"/>
</dbReference>
<dbReference type="PANTHER" id="PTHR21331:SF2">
    <property type="entry name" value="BRCA1-ASSOCIATED ATM ACTIVATOR 1"/>
    <property type="match status" value="1"/>
</dbReference>
<evidence type="ECO:0008006" key="7">
    <source>
        <dbReference type="Google" id="ProtNLM"/>
    </source>
</evidence>
<evidence type="ECO:0000256" key="1">
    <source>
        <dbReference type="ARBA" id="ARBA00004496"/>
    </source>
</evidence>
<dbReference type="PANTHER" id="PTHR21331">
    <property type="entry name" value="BRCA1-ASSOCIATED ATM ACTIVATOR 1"/>
    <property type="match status" value="1"/>
</dbReference>
<gene>
    <name evidence="5" type="ORF">RUM44_011023</name>
</gene>
<dbReference type="InterPro" id="IPR038904">
    <property type="entry name" value="BRAT1"/>
</dbReference>
<dbReference type="Gene3D" id="1.25.10.10">
    <property type="entry name" value="Leucine-rich Repeat Variant"/>
    <property type="match status" value="1"/>
</dbReference>
<evidence type="ECO:0000256" key="2">
    <source>
        <dbReference type="ARBA" id="ARBA00022490"/>
    </source>
</evidence>
<feature type="compositionally biased region" description="Basic and acidic residues" evidence="4">
    <location>
        <begin position="820"/>
        <end position="835"/>
    </location>
</feature>
<proteinExistence type="inferred from homology"/>
<comment type="subcellular location">
    <subcellularLocation>
        <location evidence="1">Cytoplasm</location>
    </subcellularLocation>
</comment>
<comment type="caution">
    <text evidence="5">The sequence shown here is derived from an EMBL/GenBank/DDBJ whole genome shotgun (WGS) entry which is preliminary data.</text>
</comment>
<dbReference type="InterPro" id="IPR016024">
    <property type="entry name" value="ARM-type_fold"/>
</dbReference>
<comment type="similarity">
    <text evidence="3">Belongs to the BRAT1 family.</text>
</comment>